<reference evidence="1" key="1">
    <citation type="submission" date="2020-06" db="EMBL/GenBank/DDBJ databases">
        <authorList>
            <consortium name="Plant Systems Biology data submission"/>
        </authorList>
    </citation>
    <scope>NUCLEOTIDE SEQUENCE</scope>
    <source>
        <strain evidence="1">D6</strain>
    </source>
</reference>
<accession>A0A9N8H7D8</accession>
<keyword evidence="2" id="KW-1185">Reference proteome</keyword>
<dbReference type="AlphaFoldDB" id="A0A9N8H7D8"/>
<gene>
    <name evidence="1" type="ORF">SEMRO_176_G077260.1</name>
</gene>
<protein>
    <submittedName>
        <fullName evidence="1">Inherit from bctoNOG: PKD domain containing protein</fullName>
    </submittedName>
</protein>
<comment type="caution">
    <text evidence="1">The sequence shown here is derived from an EMBL/GenBank/DDBJ whole genome shotgun (WGS) entry which is preliminary data.</text>
</comment>
<sequence length="421" mass="45534">MAKLYCDDNSWAAGTCTHLGGQSFQLTPSDNTDSAGAIWNYIGQSLDLTQSFMAEADLNMMSNGSRDGGIAFVLQECGTDCLGASGSGLGYRHLDSSGGTVKAIRVDSYTGGGRQTEDSHVSICEERTGALKCGPPVNIGYARDGLNHTLRILYYAPSTLLQVHWDGRMVLSETVNLRVAMGTPEVLWGFTASGQHQVVHLKSIETGDISEPTASPVARSGATPSISPSAHVTVDPVIFQEDFESETTDFLYSDNLFLGTKAETSYMDGEHSDSEWGRYSRNDVGDPKPSGGLRLQIATEGTMSLQYSAGWEVSFDLVEFVEAAVVSFQYRVRLDDGFGDGDQGQVLFDLDGSLTMVDTFNGSDSYQEDWNWASVNVGFLAVGRHTVKLGAWFSQATAGSRLFVVRFDNFFITNLAALPAR</sequence>
<dbReference type="EMBL" id="CAICTM010000175">
    <property type="protein sequence ID" value="CAB9503771.1"/>
    <property type="molecule type" value="Genomic_DNA"/>
</dbReference>
<dbReference type="Gene3D" id="2.60.120.200">
    <property type="match status" value="1"/>
</dbReference>
<organism evidence="1 2">
    <name type="scientific">Seminavis robusta</name>
    <dbReference type="NCBI Taxonomy" id="568900"/>
    <lineage>
        <taxon>Eukaryota</taxon>
        <taxon>Sar</taxon>
        <taxon>Stramenopiles</taxon>
        <taxon>Ochrophyta</taxon>
        <taxon>Bacillariophyta</taxon>
        <taxon>Bacillariophyceae</taxon>
        <taxon>Bacillariophycidae</taxon>
        <taxon>Naviculales</taxon>
        <taxon>Naviculaceae</taxon>
        <taxon>Seminavis</taxon>
    </lineage>
</organism>
<evidence type="ECO:0000313" key="2">
    <source>
        <dbReference type="Proteomes" id="UP001153069"/>
    </source>
</evidence>
<proteinExistence type="predicted"/>
<dbReference type="InterPro" id="IPR013320">
    <property type="entry name" value="ConA-like_dom_sf"/>
</dbReference>
<dbReference type="Proteomes" id="UP001153069">
    <property type="component" value="Unassembled WGS sequence"/>
</dbReference>
<dbReference type="SUPFAM" id="SSF49899">
    <property type="entry name" value="Concanavalin A-like lectins/glucanases"/>
    <property type="match status" value="1"/>
</dbReference>
<name>A0A9N8H7D8_9STRA</name>
<evidence type="ECO:0000313" key="1">
    <source>
        <dbReference type="EMBL" id="CAB9503771.1"/>
    </source>
</evidence>